<keyword evidence="7" id="KW-1185">Reference proteome</keyword>
<feature type="domain" description="Glucosyltransferase 3-like C-terminal" evidence="4">
    <location>
        <begin position="169"/>
        <end position="316"/>
    </location>
</feature>
<dbReference type="NCBIfam" id="TIGR03728">
    <property type="entry name" value="glyco_access_1"/>
    <property type="match status" value="1"/>
</dbReference>
<dbReference type="OrthoDB" id="9790931at2"/>
<dbReference type="InterPro" id="IPR058592">
    <property type="entry name" value="Gtf3_C"/>
</dbReference>
<evidence type="ECO:0000256" key="1">
    <source>
        <dbReference type="ARBA" id="ARBA00022679"/>
    </source>
</evidence>
<organism evidence="6 7">
    <name type="scientific">Lactobacillus selangorensis</name>
    <dbReference type="NCBI Taxonomy" id="81857"/>
    <lineage>
        <taxon>Bacteria</taxon>
        <taxon>Bacillati</taxon>
        <taxon>Bacillota</taxon>
        <taxon>Bacilli</taxon>
        <taxon>Lactobacillales</taxon>
        <taxon>Lactobacillaceae</taxon>
        <taxon>Lactobacillus</taxon>
    </lineage>
</organism>
<dbReference type="AlphaFoldDB" id="A0A0R2FPE9"/>
<evidence type="ECO:0000313" key="8">
    <source>
        <dbReference type="Proteomes" id="UP000051751"/>
    </source>
</evidence>
<name>A0A0R2FPE9_9LACO</name>
<dbReference type="InterPro" id="IPR014869">
    <property type="entry name" value="GT-D"/>
</dbReference>
<sequence>MTKWVTKIIPAKNEPASLKKETDFATIAHTMGYQYVNIERYDRQNESYQALGAHIEGMTAAVEKGDLLIYQYPSGIDDQFEVSFTEHVVYRGVHFVPVVQDYRRLHFGYNPGFDEVRLFNMACAVVVPTAAMRDQMRNDGVKTPIILQTGWDFLTKRDFDDTLPERAVTLLGNFEHQTLLQDWTQHTDLIAVGKINPEQTAEKVSAEPAANLAQAVQKLTNTFGIAWQGSDYTSYNLPYEVFAYLGMGMPVFVWSDSAIAALVSAYQVGYVIQTRQEIDQILDTLSDEDLQQLQKRVQHFAILLRNGFFTRKLLIEVEETVAANVLNVSTNVLPPVQVMGIHATLTFIKENHASVVRFGDGEFDLIRGKSIPYQDYDPELAQQLANLLASPSSDQLLICIPDVFQNLNRYQKSVQRFYKNRFSNQKFVKSRIATDSIHGSTFISRPYMDLADKTPAKNYFADLKDRWYGRDILIVEGKYTRSGIGNDLFADAHTIERILCPARNAYQKKAAIEAAIKKYGQHKLVLLMLGPTAKVIVGDLYRQENWLIDIGHIDSEYEWFKMGATTKVVLPNKHTAEHNFDENVTDHIDDPIFKQQVLVDLSD</sequence>
<dbReference type="InterPro" id="IPR058591">
    <property type="entry name" value="Gtf3_N"/>
</dbReference>
<dbReference type="Pfam" id="PF26337">
    <property type="entry name" value="Gtf3_C"/>
    <property type="match status" value="1"/>
</dbReference>
<dbReference type="EMBL" id="JQAT01000006">
    <property type="protein sequence ID" value="KRN27707.1"/>
    <property type="molecule type" value="Genomic_DNA"/>
</dbReference>
<dbReference type="EMBL" id="JQAZ01000007">
    <property type="protein sequence ID" value="KRN30328.1"/>
    <property type="molecule type" value="Genomic_DNA"/>
</dbReference>
<accession>A0A0R2FPE9</accession>
<gene>
    <name evidence="5" type="ORF">IV38_GL001920</name>
    <name evidence="6" type="ORF">IV40_GL001917</name>
</gene>
<dbReference type="Proteomes" id="UP000051645">
    <property type="component" value="Unassembled WGS sequence"/>
</dbReference>
<evidence type="ECO:0000259" key="2">
    <source>
        <dbReference type="Pfam" id="PF08759"/>
    </source>
</evidence>
<evidence type="ECO:0000313" key="5">
    <source>
        <dbReference type="EMBL" id="KRN27707.1"/>
    </source>
</evidence>
<dbReference type="Pfam" id="PF08759">
    <property type="entry name" value="GT-D"/>
    <property type="match status" value="1"/>
</dbReference>
<evidence type="ECO:0000259" key="3">
    <source>
        <dbReference type="Pfam" id="PF26334"/>
    </source>
</evidence>
<protein>
    <submittedName>
        <fullName evidence="6">Uncharacterized protein</fullName>
    </submittedName>
</protein>
<dbReference type="PATRIC" id="fig|81857.3.peg.1945"/>
<dbReference type="Gene3D" id="3.40.50.2000">
    <property type="entry name" value="Glycogen Phosphorylase B"/>
    <property type="match status" value="2"/>
</dbReference>
<dbReference type="Proteomes" id="UP000051751">
    <property type="component" value="Unassembled WGS sequence"/>
</dbReference>
<keyword evidence="1" id="KW-0808">Transferase</keyword>
<dbReference type="STRING" id="81857.IV38_GL001920"/>
<evidence type="ECO:0000313" key="6">
    <source>
        <dbReference type="EMBL" id="KRN30328.1"/>
    </source>
</evidence>
<reference evidence="7 8" key="1">
    <citation type="journal article" date="2015" name="Genome Announc.">
        <title>Expanding the biotechnology potential of lactobacilli through comparative genomics of 213 strains and associated genera.</title>
        <authorList>
            <person name="Sun Z."/>
            <person name="Harris H.M."/>
            <person name="McCann A."/>
            <person name="Guo C."/>
            <person name="Argimon S."/>
            <person name="Zhang W."/>
            <person name="Yang X."/>
            <person name="Jeffery I.B."/>
            <person name="Cooney J.C."/>
            <person name="Kagawa T.F."/>
            <person name="Liu W."/>
            <person name="Song Y."/>
            <person name="Salvetti E."/>
            <person name="Wrobel A."/>
            <person name="Rasinkangas P."/>
            <person name="Parkhill J."/>
            <person name="Rea M.C."/>
            <person name="O'Sullivan O."/>
            <person name="Ritari J."/>
            <person name="Douillard F.P."/>
            <person name="Paul Ross R."/>
            <person name="Yang R."/>
            <person name="Briner A.E."/>
            <person name="Felis G.E."/>
            <person name="de Vos W.M."/>
            <person name="Barrangou R."/>
            <person name="Klaenhammer T.R."/>
            <person name="Caufield P.W."/>
            <person name="Cui Y."/>
            <person name="Zhang H."/>
            <person name="O'Toole P.W."/>
        </authorList>
    </citation>
    <scope>NUCLEOTIDE SEQUENCE [LARGE SCALE GENOMIC DNA]</scope>
    <source>
        <strain evidence="5 8">ATCC BAA-66</strain>
        <strain evidence="6 7">DSM 13344</strain>
    </source>
</reference>
<proteinExistence type="predicted"/>
<dbReference type="Pfam" id="PF26334">
    <property type="entry name" value="Gtf3_N"/>
    <property type="match status" value="1"/>
</dbReference>
<feature type="domain" description="Glucosyltransferase 3-like N-terminal" evidence="3">
    <location>
        <begin position="2"/>
        <end position="148"/>
    </location>
</feature>
<comment type="caution">
    <text evidence="6">The sequence shown here is derived from an EMBL/GenBank/DDBJ whole genome shotgun (WGS) entry which is preliminary data.</text>
</comment>
<feature type="domain" description="Glycosyltransferase GT-D fold" evidence="2">
    <location>
        <begin position="355"/>
        <end position="578"/>
    </location>
</feature>
<evidence type="ECO:0000313" key="7">
    <source>
        <dbReference type="Proteomes" id="UP000051645"/>
    </source>
</evidence>
<evidence type="ECO:0000259" key="4">
    <source>
        <dbReference type="Pfam" id="PF26337"/>
    </source>
</evidence>
<dbReference type="RefSeq" id="WP_057770821.1">
    <property type="nucleotide sequence ID" value="NZ_JQAT01000006.1"/>
</dbReference>